<evidence type="ECO:0000313" key="1">
    <source>
        <dbReference type="EMBL" id="CAG6724326.1"/>
    </source>
</evidence>
<protein>
    <submittedName>
        <fullName evidence="1">Uncharacterized protein</fullName>
    </submittedName>
</protein>
<accession>A0A8D8VEX1</accession>
<dbReference type="EMBL" id="HBUF01367395">
    <property type="protein sequence ID" value="CAG6724329.1"/>
    <property type="molecule type" value="Transcribed_RNA"/>
</dbReference>
<dbReference type="EMBL" id="HBUF01367396">
    <property type="protein sequence ID" value="CAG6724332.1"/>
    <property type="molecule type" value="Transcribed_RNA"/>
</dbReference>
<dbReference type="AlphaFoldDB" id="A0A8D8VEX1"/>
<sequence length="103" mass="11729">MGSLGLKRQRIFWNSLSSFRMKICLNILRISAEIPTLNNLKFSKMTKRSEYMLGPENKMSFKDFLLVVGHEPSNTGLIGVELLTLTTAWCGMKTPELSFEIDI</sequence>
<dbReference type="EMBL" id="HBUF01367393">
    <property type="protein sequence ID" value="CAG6724323.1"/>
    <property type="molecule type" value="Transcribed_RNA"/>
</dbReference>
<proteinExistence type="predicted"/>
<reference evidence="1" key="1">
    <citation type="submission" date="2021-05" db="EMBL/GenBank/DDBJ databases">
        <authorList>
            <person name="Alioto T."/>
            <person name="Alioto T."/>
            <person name="Gomez Garrido J."/>
        </authorList>
    </citation>
    <scope>NUCLEOTIDE SEQUENCE</scope>
</reference>
<name>A0A8D8VEX1_9HEMI</name>
<organism evidence="1">
    <name type="scientific">Cacopsylla melanoneura</name>
    <dbReference type="NCBI Taxonomy" id="428564"/>
    <lineage>
        <taxon>Eukaryota</taxon>
        <taxon>Metazoa</taxon>
        <taxon>Ecdysozoa</taxon>
        <taxon>Arthropoda</taxon>
        <taxon>Hexapoda</taxon>
        <taxon>Insecta</taxon>
        <taxon>Pterygota</taxon>
        <taxon>Neoptera</taxon>
        <taxon>Paraneoptera</taxon>
        <taxon>Hemiptera</taxon>
        <taxon>Sternorrhyncha</taxon>
        <taxon>Psylloidea</taxon>
        <taxon>Psyllidae</taxon>
        <taxon>Psyllinae</taxon>
        <taxon>Cacopsylla</taxon>
    </lineage>
</organism>
<dbReference type="EMBL" id="HBUF01367394">
    <property type="protein sequence ID" value="CAG6724326.1"/>
    <property type="molecule type" value="Transcribed_RNA"/>
</dbReference>